<reference evidence="1" key="1">
    <citation type="submission" date="2024-06" db="EMBL/GenBank/DDBJ databases">
        <title>Complete genome sequence of the cellulolytic actinobacterium, Cellulosimicrobium ES-005.</title>
        <authorList>
            <person name="Matthews C.T."/>
            <person name="Underwood K.D."/>
            <person name="Ghanchi K.M."/>
            <person name="Fields S.D."/>
            <person name="Gardner S.G."/>
        </authorList>
    </citation>
    <scope>NUCLEOTIDE SEQUENCE</scope>
    <source>
        <strain evidence="1">ES-005</strain>
    </source>
</reference>
<dbReference type="GO" id="GO:0005524">
    <property type="term" value="F:ATP binding"/>
    <property type="evidence" value="ECO:0007669"/>
    <property type="project" value="TreeGrafter"/>
</dbReference>
<dbReference type="SUPFAM" id="SSF52540">
    <property type="entry name" value="P-loop containing nucleoside triphosphate hydrolases"/>
    <property type="match status" value="1"/>
</dbReference>
<organism evidence="1">
    <name type="scientific">Cellulosimicrobium sp. ES-005</name>
    <dbReference type="NCBI Taxonomy" id="3163031"/>
    <lineage>
        <taxon>Bacteria</taxon>
        <taxon>Bacillati</taxon>
        <taxon>Actinomycetota</taxon>
        <taxon>Actinomycetes</taxon>
        <taxon>Micrococcales</taxon>
        <taxon>Promicromonosporaceae</taxon>
        <taxon>Cellulosimicrobium</taxon>
    </lineage>
</organism>
<dbReference type="RefSeq" id="WP_253055278.1">
    <property type="nucleotide sequence ID" value="NZ_CP159290.1"/>
</dbReference>
<dbReference type="EMBL" id="CP159290">
    <property type="protein sequence ID" value="XCH29244.1"/>
    <property type="molecule type" value="Genomic_DNA"/>
</dbReference>
<dbReference type="InterPro" id="IPR027417">
    <property type="entry name" value="P-loop_NTPase"/>
</dbReference>
<sequence length="246" mass="24151">MDGRGEDAMGGAVVAVVGARGGAGASVVASALARAVARRRAPTCLVDLALVGGGLDVLLGIEQDPGVRWPDLADARGRLDGEDLLARLPRWGTVPVVSTERGGGPEPAALADVVAALAEVTSGRSGVLVLDVDRAALGPGGAGGELLRACDEVLVVTPLDVAGVAGAAAVRDRVPGPAALVLRRPAPGRLSGGEVADAVGLGVAAAVGWDRGLAAAIERGQGPCVGRGPVVRAGRDLAARYAGSLG</sequence>
<name>A0AAU8G0J0_9MICO</name>
<dbReference type="InterPro" id="IPR050625">
    <property type="entry name" value="ParA/MinD_ATPase"/>
</dbReference>
<dbReference type="PANTHER" id="PTHR43384:SF11">
    <property type="entry name" value="SEPTUM SITE DETERMINING PROTEIN"/>
    <property type="match status" value="1"/>
</dbReference>
<proteinExistence type="predicted"/>
<dbReference type="GO" id="GO:0016887">
    <property type="term" value="F:ATP hydrolysis activity"/>
    <property type="evidence" value="ECO:0007669"/>
    <property type="project" value="TreeGrafter"/>
</dbReference>
<dbReference type="GO" id="GO:0051782">
    <property type="term" value="P:negative regulation of cell division"/>
    <property type="evidence" value="ECO:0007669"/>
    <property type="project" value="TreeGrafter"/>
</dbReference>
<dbReference type="PANTHER" id="PTHR43384">
    <property type="entry name" value="SEPTUM SITE-DETERMINING PROTEIN MIND HOMOLOG, CHLOROPLASTIC-RELATED"/>
    <property type="match status" value="1"/>
</dbReference>
<gene>
    <name evidence="1" type="ORF">ABRQ22_16900</name>
</gene>
<dbReference type="AlphaFoldDB" id="A0AAU8G0J0"/>
<dbReference type="GO" id="GO:0009898">
    <property type="term" value="C:cytoplasmic side of plasma membrane"/>
    <property type="evidence" value="ECO:0007669"/>
    <property type="project" value="TreeGrafter"/>
</dbReference>
<evidence type="ECO:0000313" key="1">
    <source>
        <dbReference type="EMBL" id="XCH29244.1"/>
    </source>
</evidence>
<protein>
    <submittedName>
        <fullName evidence="1">Pilus assembly protein FlpE</fullName>
    </submittedName>
</protein>
<dbReference type="GO" id="GO:0005829">
    <property type="term" value="C:cytosol"/>
    <property type="evidence" value="ECO:0007669"/>
    <property type="project" value="TreeGrafter"/>
</dbReference>
<dbReference type="Gene3D" id="3.40.50.300">
    <property type="entry name" value="P-loop containing nucleotide triphosphate hydrolases"/>
    <property type="match status" value="1"/>
</dbReference>
<accession>A0AAU8G0J0</accession>